<dbReference type="SMART" id="SM00365">
    <property type="entry name" value="LRR_SD22"/>
    <property type="match status" value="5"/>
</dbReference>
<feature type="region of interest" description="Disordered" evidence="13">
    <location>
        <begin position="656"/>
        <end position="675"/>
    </location>
</feature>
<protein>
    <recommendedName>
        <fullName evidence="11">Centrosomal protein of 97 kDa</fullName>
    </recommendedName>
    <alternativeName>
        <fullName evidence="12">Leucine-rich repeat and IQ domain-containing protein 2</fullName>
    </alternativeName>
</protein>
<dbReference type="PANTHER" id="PTHR45973:SF9">
    <property type="entry name" value="LEUCINE-RICH REPEAT-CONTAINING PROTEIN 46"/>
    <property type="match status" value="1"/>
</dbReference>
<dbReference type="InterPro" id="IPR025875">
    <property type="entry name" value="Leu-rich_rpt_4"/>
</dbReference>
<dbReference type="SUPFAM" id="SSF52058">
    <property type="entry name" value="L domain-like"/>
    <property type="match status" value="1"/>
</dbReference>
<feature type="compositionally biased region" description="Polar residues" evidence="13">
    <location>
        <begin position="659"/>
        <end position="671"/>
    </location>
</feature>
<organism evidence="15 16">
    <name type="scientific">Adineta ricciae</name>
    <name type="common">Rotifer</name>
    <dbReference type="NCBI Taxonomy" id="249248"/>
    <lineage>
        <taxon>Eukaryota</taxon>
        <taxon>Metazoa</taxon>
        <taxon>Spiralia</taxon>
        <taxon>Gnathifera</taxon>
        <taxon>Rotifera</taxon>
        <taxon>Eurotatoria</taxon>
        <taxon>Bdelloidea</taxon>
        <taxon>Adinetida</taxon>
        <taxon>Adinetidae</taxon>
        <taxon>Adineta</taxon>
    </lineage>
</organism>
<keyword evidence="5" id="KW-0677">Repeat</keyword>
<dbReference type="InterPro" id="IPR003961">
    <property type="entry name" value="FN3_dom"/>
</dbReference>
<comment type="caution">
    <text evidence="15">The sequence shown here is derived from an EMBL/GenBank/DDBJ whole genome shotgun (WGS) entry which is preliminary data.</text>
</comment>
<dbReference type="InterPro" id="IPR050576">
    <property type="entry name" value="Cilia_flagella_integrity"/>
</dbReference>
<evidence type="ECO:0000313" key="16">
    <source>
        <dbReference type="Proteomes" id="UP000663828"/>
    </source>
</evidence>
<evidence type="ECO:0000256" key="12">
    <source>
        <dbReference type="ARBA" id="ARBA00076677"/>
    </source>
</evidence>
<dbReference type="InterPro" id="IPR001611">
    <property type="entry name" value="Leu-rich_rpt"/>
</dbReference>
<evidence type="ECO:0000256" key="3">
    <source>
        <dbReference type="ARBA" id="ARBA00022490"/>
    </source>
</evidence>
<feature type="region of interest" description="Disordered" evidence="13">
    <location>
        <begin position="765"/>
        <end position="908"/>
    </location>
</feature>
<evidence type="ECO:0000256" key="4">
    <source>
        <dbReference type="ARBA" id="ARBA00022614"/>
    </source>
</evidence>
<feature type="compositionally biased region" description="Polar residues" evidence="13">
    <location>
        <begin position="765"/>
        <end position="774"/>
    </location>
</feature>
<feature type="region of interest" description="Disordered" evidence="13">
    <location>
        <begin position="986"/>
        <end position="1008"/>
    </location>
</feature>
<dbReference type="PROSITE" id="PS50853">
    <property type="entry name" value="FN3"/>
    <property type="match status" value="1"/>
</dbReference>
<keyword evidence="4" id="KW-0433">Leucine-rich repeat</keyword>
<feature type="compositionally biased region" description="Polar residues" evidence="13">
    <location>
        <begin position="844"/>
        <end position="856"/>
    </location>
</feature>
<evidence type="ECO:0000256" key="10">
    <source>
        <dbReference type="ARBA" id="ARBA00058656"/>
    </source>
</evidence>
<evidence type="ECO:0000256" key="6">
    <source>
        <dbReference type="ARBA" id="ARBA00022794"/>
    </source>
</evidence>
<gene>
    <name evidence="15" type="ORF">XAT740_LOCUS9150</name>
</gene>
<dbReference type="GO" id="GO:0005813">
    <property type="term" value="C:centrosome"/>
    <property type="evidence" value="ECO:0007669"/>
    <property type="project" value="UniProtKB-SubCell"/>
</dbReference>
<evidence type="ECO:0000256" key="9">
    <source>
        <dbReference type="ARBA" id="ARBA00023273"/>
    </source>
</evidence>
<feature type="compositionally biased region" description="Basic and acidic residues" evidence="13">
    <location>
        <begin position="830"/>
        <end position="843"/>
    </location>
</feature>
<dbReference type="InterPro" id="IPR013783">
    <property type="entry name" value="Ig-like_fold"/>
</dbReference>
<dbReference type="Pfam" id="PF14580">
    <property type="entry name" value="LRR_9"/>
    <property type="match status" value="1"/>
</dbReference>
<dbReference type="FunFam" id="3.80.10.10:FF:000165">
    <property type="entry name" value="Centrosomal protein of 97 kDa"/>
    <property type="match status" value="1"/>
</dbReference>
<evidence type="ECO:0000256" key="5">
    <source>
        <dbReference type="ARBA" id="ARBA00022737"/>
    </source>
</evidence>
<evidence type="ECO:0000256" key="11">
    <source>
        <dbReference type="ARBA" id="ARBA00068862"/>
    </source>
</evidence>
<feature type="compositionally biased region" description="Basic and acidic residues" evidence="13">
    <location>
        <begin position="780"/>
        <end position="795"/>
    </location>
</feature>
<keyword evidence="8" id="KW-0206">Cytoskeleton</keyword>
<dbReference type="Pfam" id="PF12799">
    <property type="entry name" value="LRR_4"/>
    <property type="match status" value="1"/>
</dbReference>
<comment type="function">
    <text evidence="10">Acts as a key negative regulator of ciliogenesis in collaboration with CCP110 by capping the mother centriole thereby preventing cilia formation. Required for recruitment of CCP110 to the centrosome.</text>
</comment>
<feature type="compositionally biased region" description="Polar residues" evidence="13">
    <location>
        <begin position="820"/>
        <end position="829"/>
    </location>
</feature>
<dbReference type="InterPro" id="IPR032675">
    <property type="entry name" value="LRR_dom_sf"/>
</dbReference>
<dbReference type="PROSITE" id="PS51450">
    <property type="entry name" value="LRR"/>
    <property type="match status" value="4"/>
</dbReference>
<dbReference type="PANTHER" id="PTHR45973">
    <property type="entry name" value="PROTEIN PHOSPHATASE 1 REGULATORY SUBUNIT SDS22-RELATED"/>
    <property type="match status" value="1"/>
</dbReference>
<keyword evidence="16" id="KW-1185">Reference proteome</keyword>
<keyword evidence="6" id="KW-0970">Cilium biogenesis/degradation</keyword>
<accession>A0A814B1Z3</accession>
<dbReference type="AlphaFoldDB" id="A0A814B1Z3"/>
<feature type="domain" description="Fibronectin type-III" evidence="14">
    <location>
        <begin position="676"/>
        <end position="764"/>
    </location>
</feature>
<name>A0A814B1Z3_ADIRI</name>
<dbReference type="GO" id="GO:0030030">
    <property type="term" value="P:cell projection organization"/>
    <property type="evidence" value="ECO:0007669"/>
    <property type="project" value="UniProtKB-KW"/>
</dbReference>
<dbReference type="Gene3D" id="3.80.10.10">
    <property type="entry name" value="Ribonuclease Inhibitor"/>
    <property type="match status" value="2"/>
</dbReference>
<feature type="compositionally biased region" description="Polar residues" evidence="13">
    <location>
        <begin position="441"/>
        <end position="456"/>
    </location>
</feature>
<evidence type="ECO:0000256" key="8">
    <source>
        <dbReference type="ARBA" id="ARBA00023212"/>
    </source>
</evidence>
<feature type="region of interest" description="Disordered" evidence="13">
    <location>
        <begin position="434"/>
        <end position="457"/>
    </location>
</feature>
<reference evidence="15" key="1">
    <citation type="submission" date="2021-02" db="EMBL/GenBank/DDBJ databases">
        <authorList>
            <person name="Nowell W R."/>
        </authorList>
    </citation>
    <scope>NUCLEOTIDE SEQUENCE</scope>
</reference>
<sequence>MDDPLIFSMDDHFVEEHLVRLDLCSKHLKHIDQLPNNIDFNVILLDKNELTEIEQLDRFAHLIQLSVSHNRLTSIHLLHRIRSLQKLDLSYNLIESVDGLKTLQNLTLLNISHNNVTSIAVLNNCSNLQSIDASDNCIQQIEDLSRLTSLKYLNLHKNFLHTLNSVLRYWPKSLHTLIISDNEIQDLTEVAHLTSFVNLNTLYIIDNPCLSVVDEKHGCHQPFDYRPFILNWCLSIHNLDGLLVTRKDSLKSEWLLSQGRGRSFGPGEHAELVRYLTRVCGTDVNEKEDVNLSQVMHQNDLHSQQRYSEHSNEPMMITSDTIRDAIETLSHNTHSHYQQDKLISESELIKLNTSSSATSGDDEPISLSRQHQMRTPSPAFARSAHINIPHIDDPPTENSSSSRYIQYDDRPIKPLDQNMLQAKLNEYPIDSNDVMGHSRSHMSGRSQPVRPSTSALPYNAAHYSPKAATSEPTHSSFLARETARALANRSDHRRKLQRRNTIHVNPLQPLEQLQSYVKHNSTVIHTNQSTKHQALIDTSQNKRNYHTENDTELHSKSAFVNTMLSTRSTTMNTTTTTDLEKLTTSVETVRTSILLAYIDLHERFTKTTELQTSALSALWKKCETQNLTHQRETEKIIEQNRLLSQRIRELEGHLKGTKEPSSVTQMSSKHNPNIHPPLRAHISKRDAKSCFLHWIPNTLNQSQTILGYRIYVDDVLKGAVDADKFEAIVDYIRDEGEYRIKIRTYNQEGESTDSNIVIARFRHQNTTVATSEGTTSRRRTQSERIGEDKKEKQSNEELFMLSRNRSQTPIIMDKQRSEIEQSQENVSVTSERETIVSDQHDSSTKTSPHITRSDYTVTGKPPISPTSSPSRMEKKSPSREYSSAATKRSPVRSGIMSRLTRSSNKVKHNLLNVLPMERSNSPTESTNMSKTETTSAKRTITFPSDVNSNDHERLSTHQYPMRSIFDPTTSIDMDHFMTHSDTFVMSSPSLPTPSQTSAKHVRTNSIDQ</sequence>
<comment type="subcellular location">
    <subcellularLocation>
        <location evidence="1">Cell projection</location>
        <location evidence="1">Cilium</location>
    </subcellularLocation>
    <subcellularLocation>
        <location evidence="2">Cytoplasm</location>
        <location evidence="2">Cytoskeleton</location>
        <location evidence="2">Microtubule organizing center</location>
        <location evidence="2">Centrosome</location>
    </subcellularLocation>
</comment>
<evidence type="ECO:0000256" key="13">
    <source>
        <dbReference type="SAM" id="MobiDB-lite"/>
    </source>
</evidence>
<dbReference type="Gene3D" id="2.60.40.10">
    <property type="entry name" value="Immunoglobulins"/>
    <property type="match status" value="1"/>
</dbReference>
<evidence type="ECO:0000256" key="1">
    <source>
        <dbReference type="ARBA" id="ARBA00004138"/>
    </source>
</evidence>
<keyword evidence="9" id="KW-0966">Cell projection</keyword>
<keyword evidence="7" id="KW-0969">Cilium</keyword>
<dbReference type="EMBL" id="CAJNOR010000467">
    <property type="protein sequence ID" value="CAF0923145.1"/>
    <property type="molecule type" value="Genomic_DNA"/>
</dbReference>
<evidence type="ECO:0000256" key="2">
    <source>
        <dbReference type="ARBA" id="ARBA00004300"/>
    </source>
</evidence>
<evidence type="ECO:0000313" key="15">
    <source>
        <dbReference type="EMBL" id="CAF0923145.1"/>
    </source>
</evidence>
<dbReference type="SUPFAM" id="SSF49265">
    <property type="entry name" value="Fibronectin type III"/>
    <property type="match status" value="1"/>
</dbReference>
<dbReference type="Proteomes" id="UP000663828">
    <property type="component" value="Unassembled WGS sequence"/>
</dbReference>
<evidence type="ECO:0000256" key="7">
    <source>
        <dbReference type="ARBA" id="ARBA00023069"/>
    </source>
</evidence>
<keyword evidence="3" id="KW-0963">Cytoplasm</keyword>
<evidence type="ECO:0000259" key="14">
    <source>
        <dbReference type="PROSITE" id="PS50853"/>
    </source>
</evidence>
<dbReference type="CDD" id="cd00063">
    <property type="entry name" value="FN3"/>
    <property type="match status" value="1"/>
</dbReference>
<proteinExistence type="predicted"/>
<dbReference type="InterPro" id="IPR036116">
    <property type="entry name" value="FN3_sf"/>
</dbReference>
<feature type="compositionally biased region" description="Low complexity" evidence="13">
    <location>
        <begin position="986"/>
        <end position="997"/>
    </location>
</feature>